<reference evidence="2" key="3">
    <citation type="submission" date="2023-06" db="EMBL/GenBank/DDBJ databases">
        <authorList>
            <person name="Sun Q."/>
            <person name="Zhou Y."/>
        </authorList>
    </citation>
    <scope>NUCLEOTIDE SEQUENCE</scope>
    <source>
        <strain evidence="2">CGMCC 1.10859</strain>
    </source>
</reference>
<dbReference type="EMBL" id="BNAB01000003">
    <property type="protein sequence ID" value="GHE00178.1"/>
    <property type="molecule type" value="Genomic_DNA"/>
</dbReference>
<dbReference type="InterPro" id="IPR002881">
    <property type="entry name" value="DUF58"/>
</dbReference>
<evidence type="ECO:0000313" key="4">
    <source>
        <dbReference type="Proteomes" id="UP000199541"/>
    </source>
</evidence>
<dbReference type="Proteomes" id="UP000634647">
    <property type="component" value="Unassembled WGS sequence"/>
</dbReference>
<dbReference type="EMBL" id="FNOB01000003">
    <property type="protein sequence ID" value="SDW35697.1"/>
    <property type="molecule type" value="Genomic_DNA"/>
</dbReference>
<reference evidence="3 4" key="2">
    <citation type="submission" date="2016-10" db="EMBL/GenBank/DDBJ databases">
        <authorList>
            <person name="Varghese N."/>
            <person name="Submissions S."/>
        </authorList>
    </citation>
    <scope>NUCLEOTIDE SEQUENCE [LARGE SCALE GENOMIC DNA]</scope>
    <source>
        <strain evidence="3 4">DSM 24802</strain>
    </source>
</reference>
<sequence>MIDPAASARLRGRAETLAGSLPPLLAEAERLAASVMLGAHGRRRAGLGDEFWQYRPAHPGDEARVIDWRRSARSDAHFVREKEWQAAQSVVFWVDGSRAMDFSGDRTRPPKADRARLLALAASVLLVKGGERVGLTAPEVAPRSGNAQVLRLALALGGLGAKEDADDPAGDRDIPDYGVPRADSLAPNGRAVFLSDFLGDPAEVEAALTRAADAGVRGALVQVLDPVEEAFPFDGRTIFESMSGALRHETLRAGDLRGRYLERLAERKDRLMALARLTGWQYLCHHSAEPPLGALLWLYHALEGGR</sequence>
<comment type="caution">
    <text evidence="2">The sequence shown here is derived from an EMBL/GenBank/DDBJ whole genome shotgun (WGS) entry which is preliminary data.</text>
</comment>
<organism evidence="2 5">
    <name type="scientific">Allgaiera indica</name>
    <dbReference type="NCBI Taxonomy" id="765699"/>
    <lineage>
        <taxon>Bacteria</taxon>
        <taxon>Pseudomonadati</taxon>
        <taxon>Pseudomonadota</taxon>
        <taxon>Alphaproteobacteria</taxon>
        <taxon>Rhodobacterales</taxon>
        <taxon>Paracoccaceae</taxon>
        <taxon>Allgaiera</taxon>
    </lineage>
</organism>
<accession>A0AAN4UQM6</accession>
<dbReference type="Proteomes" id="UP000199541">
    <property type="component" value="Unassembled WGS sequence"/>
</dbReference>
<evidence type="ECO:0000313" key="5">
    <source>
        <dbReference type="Proteomes" id="UP000634647"/>
    </source>
</evidence>
<dbReference type="PANTHER" id="PTHR33608:SF6">
    <property type="entry name" value="BLL2464 PROTEIN"/>
    <property type="match status" value="1"/>
</dbReference>
<dbReference type="RefSeq" id="WP_035841852.1">
    <property type="nucleotide sequence ID" value="NZ_BNAB01000003.1"/>
</dbReference>
<protein>
    <recommendedName>
        <fullName evidence="1">DUF58 domain-containing protein</fullName>
    </recommendedName>
</protein>
<reference evidence="2" key="1">
    <citation type="journal article" date="2014" name="Int. J. Syst. Evol. Microbiol.">
        <title>Complete genome sequence of Corynebacterium casei LMG S-19264T (=DSM 44701T), isolated from a smear-ripened cheese.</title>
        <authorList>
            <consortium name="US DOE Joint Genome Institute (JGI-PGF)"/>
            <person name="Walter F."/>
            <person name="Albersmeier A."/>
            <person name="Kalinowski J."/>
            <person name="Ruckert C."/>
        </authorList>
    </citation>
    <scope>NUCLEOTIDE SEQUENCE</scope>
    <source>
        <strain evidence="2">CGMCC 1.10859</strain>
    </source>
</reference>
<proteinExistence type="predicted"/>
<feature type="domain" description="DUF58" evidence="1">
    <location>
        <begin position="53"/>
        <end position="264"/>
    </location>
</feature>
<evidence type="ECO:0000259" key="1">
    <source>
        <dbReference type="Pfam" id="PF01882"/>
    </source>
</evidence>
<gene>
    <name evidence="2" type="ORF">GCM10008024_10850</name>
    <name evidence="3" type="ORF">SAMN05444006_1036</name>
</gene>
<dbReference type="AlphaFoldDB" id="A0AAN4UQM6"/>
<evidence type="ECO:0000313" key="2">
    <source>
        <dbReference type="EMBL" id="GHE00178.1"/>
    </source>
</evidence>
<dbReference type="Pfam" id="PF01882">
    <property type="entry name" value="DUF58"/>
    <property type="match status" value="1"/>
</dbReference>
<keyword evidence="4" id="KW-1185">Reference proteome</keyword>
<dbReference type="PANTHER" id="PTHR33608">
    <property type="entry name" value="BLL2464 PROTEIN"/>
    <property type="match status" value="1"/>
</dbReference>
<evidence type="ECO:0000313" key="3">
    <source>
        <dbReference type="EMBL" id="SDW35697.1"/>
    </source>
</evidence>
<name>A0AAN4UQM6_9RHOB</name>